<accession>A0ABY9WZN5</accession>
<dbReference type="InterPro" id="IPR045618">
    <property type="entry name" value="DUF6444"/>
</dbReference>
<dbReference type="EMBL" id="CP043494">
    <property type="protein sequence ID" value="WNG48596.1"/>
    <property type="molecule type" value="Genomic_DNA"/>
</dbReference>
<dbReference type="Pfam" id="PF03050">
    <property type="entry name" value="DDE_Tnp_IS66"/>
    <property type="match status" value="1"/>
</dbReference>
<evidence type="ECO:0000256" key="1">
    <source>
        <dbReference type="SAM" id="MobiDB-lite"/>
    </source>
</evidence>
<proteinExistence type="predicted"/>
<dbReference type="Proteomes" id="UP001611383">
    <property type="component" value="Chromosome"/>
</dbReference>
<protein>
    <submittedName>
        <fullName evidence="5">IS66 family transposase</fullName>
    </submittedName>
</protein>
<keyword evidence="2" id="KW-0812">Transmembrane</keyword>
<dbReference type="InterPro" id="IPR004291">
    <property type="entry name" value="Transposase_IS66_central"/>
</dbReference>
<evidence type="ECO:0000313" key="7">
    <source>
        <dbReference type="Proteomes" id="UP001611383"/>
    </source>
</evidence>
<reference evidence="5 7" key="1">
    <citation type="submission" date="2019-08" db="EMBL/GenBank/DDBJ databases">
        <title>Archangium and Cystobacter genomes.</title>
        <authorList>
            <person name="Chen I.-C.K."/>
            <person name="Wielgoss S."/>
        </authorList>
    </citation>
    <scope>NUCLEOTIDE SEQUENCE [LARGE SCALE GENOMIC DNA]</scope>
    <source>
        <strain evidence="5 7">Cbm 6</strain>
    </source>
</reference>
<dbReference type="Gene3D" id="1.20.5.340">
    <property type="match status" value="1"/>
</dbReference>
<feature type="domain" description="Transposase IS66 central" evidence="3">
    <location>
        <begin position="171"/>
        <end position="433"/>
    </location>
</feature>
<organism evidence="5 7">
    <name type="scientific">Archangium minus</name>
    <dbReference type="NCBI Taxonomy" id="83450"/>
    <lineage>
        <taxon>Bacteria</taxon>
        <taxon>Pseudomonadati</taxon>
        <taxon>Myxococcota</taxon>
        <taxon>Myxococcia</taxon>
        <taxon>Myxococcales</taxon>
        <taxon>Cystobacterineae</taxon>
        <taxon>Archangiaceae</taxon>
        <taxon>Archangium</taxon>
    </lineage>
</organism>
<dbReference type="PANTHER" id="PTHR33678">
    <property type="entry name" value="BLL1576 PROTEIN"/>
    <property type="match status" value="1"/>
</dbReference>
<dbReference type="InterPro" id="IPR052344">
    <property type="entry name" value="Transposase-related"/>
</dbReference>
<feature type="compositionally biased region" description="Low complexity" evidence="1">
    <location>
        <begin position="49"/>
        <end position="58"/>
    </location>
</feature>
<evidence type="ECO:0000313" key="6">
    <source>
        <dbReference type="EMBL" id="WNG51954.1"/>
    </source>
</evidence>
<evidence type="ECO:0000259" key="4">
    <source>
        <dbReference type="Pfam" id="PF20042"/>
    </source>
</evidence>
<dbReference type="EMBL" id="CP043494">
    <property type="protein sequence ID" value="WNG51954.1"/>
    <property type="molecule type" value="Genomic_DNA"/>
</dbReference>
<keyword evidence="2" id="KW-0472">Membrane</keyword>
<keyword evidence="7" id="KW-1185">Reference proteome</keyword>
<evidence type="ECO:0000259" key="3">
    <source>
        <dbReference type="Pfam" id="PF03050"/>
    </source>
</evidence>
<dbReference type="Pfam" id="PF20042">
    <property type="entry name" value="DUF6444"/>
    <property type="match status" value="1"/>
</dbReference>
<keyword evidence="2" id="KW-1133">Transmembrane helix</keyword>
<dbReference type="RefSeq" id="WP_395806238.1">
    <property type="nucleotide sequence ID" value="NZ_CP043494.1"/>
</dbReference>
<sequence length="486" mass="53801">MAEVDPRDARIAQLEAMVAERDARIAELLAKVEALTARVAELEARLKQNSSNSSKPPSSDVPGTPRQRKKPTGRRPGGQPGHKKHERALLPPEQVQHVVELVPGECRGCKRRLYGQDSAPRRHQVVEVPPLSAVVTEYRCHALQCPDCGVVTRGDVPAHARSAFGDRLAALASLLVGKYRLSKRLVKDALSDVLGVELSVGSVSNLEGEMAEALAPATAEALDYVRASQAANADETGFAQGREGGRATRAWLWVVATALVVVFHIATSRGGKVARQLLGADFAGFLTTDRWSAYEWVDAGLRQLCWAHLTRDFQGFIDRGGRGGRIGRELMRERNRFFKWYHRVRDGTMTRGHFEKRMRAVERRVGQLLRKAARRAEKKTAGMAREILQWEKCLWTFVDVPGLEPTNNFGEQCIRHAVMYRKTSFGTQSQEGSRFVERIFTATTTLKLQGRDVLAFLTETLAAHRRGLRGPSLLPTAPAPQLALAA</sequence>
<evidence type="ECO:0000313" key="5">
    <source>
        <dbReference type="EMBL" id="WNG48596.1"/>
    </source>
</evidence>
<feature type="domain" description="DUF6444" evidence="4">
    <location>
        <begin position="13"/>
        <end position="87"/>
    </location>
</feature>
<dbReference type="PANTHER" id="PTHR33678:SF2">
    <property type="match status" value="1"/>
</dbReference>
<evidence type="ECO:0000256" key="2">
    <source>
        <dbReference type="SAM" id="Phobius"/>
    </source>
</evidence>
<gene>
    <name evidence="5" type="ORF">F0U60_34145</name>
    <name evidence="6" type="ORF">F0U60_53490</name>
</gene>
<feature type="transmembrane region" description="Helical" evidence="2">
    <location>
        <begin position="250"/>
        <end position="267"/>
    </location>
</feature>
<feature type="region of interest" description="Disordered" evidence="1">
    <location>
        <begin position="45"/>
        <end position="92"/>
    </location>
</feature>
<name>A0ABY9WZN5_9BACT</name>
<dbReference type="NCBIfam" id="NF033517">
    <property type="entry name" value="transpos_IS66"/>
    <property type="match status" value="1"/>
</dbReference>